<proteinExistence type="inferred from homology"/>
<comment type="similarity">
    <text evidence="5">Belongs to the globin family.</text>
</comment>
<evidence type="ECO:0000259" key="6">
    <source>
        <dbReference type="PROSITE" id="PS01033"/>
    </source>
</evidence>
<dbReference type="Proteomes" id="UP000315252">
    <property type="component" value="Unassembled WGS sequence"/>
</dbReference>
<evidence type="ECO:0000256" key="1">
    <source>
        <dbReference type="ARBA" id="ARBA00022617"/>
    </source>
</evidence>
<evidence type="ECO:0000313" key="8">
    <source>
        <dbReference type="Proteomes" id="UP000315252"/>
    </source>
</evidence>
<keyword evidence="2 5" id="KW-0561">Oxygen transport</keyword>
<evidence type="ECO:0000313" key="7">
    <source>
        <dbReference type="EMBL" id="TQV81802.1"/>
    </source>
</evidence>
<dbReference type="PRINTS" id="PR00188">
    <property type="entry name" value="PLANTGLOBIN"/>
</dbReference>
<keyword evidence="7" id="KW-0675">Receptor</keyword>
<evidence type="ECO:0000256" key="2">
    <source>
        <dbReference type="ARBA" id="ARBA00022621"/>
    </source>
</evidence>
<dbReference type="AlphaFoldDB" id="A0A545TX62"/>
<dbReference type="GO" id="GO:0008941">
    <property type="term" value="F:nitric oxide dioxygenase NAD(P)H activity"/>
    <property type="evidence" value="ECO:0007669"/>
    <property type="project" value="TreeGrafter"/>
</dbReference>
<name>A0A545TX62_9PROT</name>
<dbReference type="GO" id="GO:0005344">
    <property type="term" value="F:oxygen carrier activity"/>
    <property type="evidence" value="ECO:0007669"/>
    <property type="project" value="UniProtKB-KW"/>
</dbReference>
<keyword evidence="1 5" id="KW-0349">Heme</keyword>
<evidence type="ECO:0000256" key="3">
    <source>
        <dbReference type="ARBA" id="ARBA00022723"/>
    </source>
</evidence>
<organism evidence="7 8">
    <name type="scientific">Denitrobaculum tricleocarpae</name>
    <dbReference type="NCBI Taxonomy" id="2591009"/>
    <lineage>
        <taxon>Bacteria</taxon>
        <taxon>Pseudomonadati</taxon>
        <taxon>Pseudomonadota</taxon>
        <taxon>Alphaproteobacteria</taxon>
        <taxon>Rhodospirillales</taxon>
        <taxon>Rhodospirillaceae</taxon>
        <taxon>Denitrobaculum</taxon>
    </lineage>
</organism>
<accession>A0A545TX62</accession>
<dbReference type="GO" id="GO:0071500">
    <property type="term" value="P:cellular response to nitrosative stress"/>
    <property type="evidence" value="ECO:0007669"/>
    <property type="project" value="TreeGrafter"/>
</dbReference>
<dbReference type="InterPro" id="IPR012292">
    <property type="entry name" value="Globin/Proto"/>
</dbReference>
<dbReference type="EMBL" id="VHSH01000002">
    <property type="protein sequence ID" value="TQV81802.1"/>
    <property type="molecule type" value="Genomic_DNA"/>
</dbReference>
<gene>
    <name evidence="7" type="ORF">FKG95_06060</name>
</gene>
<evidence type="ECO:0000256" key="4">
    <source>
        <dbReference type="ARBA" id="ARBA00023004"/>
    </source>
</evidence>
<evidence type="ECO:0000256" key="5">
    <source>
        <dbReference type="RuleBase" id="RU000356"/>
    </source>
</evidence>
<dbReference type="InterPro" id="IPR000971">
    <property type="entry name" value="Globin"/>
</dbReference>
<feature type="domain" description="Globin" evidence="6">
    <location>
        <begin position="1"/>
        <end position="135"/>
    </location>
</feature>
<keyword evidence="5" id="KW-0813">Transport</keyword>
<dbReference type="GO" id="GO:0020037">
    <property type="term" value="F:heme binding"/>
    <property type="evidence" value="ECO:0007669"/>
    <property type="project" value="InterPro"/>
</dbReference>
<keyword evidence="3" id="KW-0479">Metal-binding</keyword>
<dbReference type="Pfam" id="PF00042">
    <property type="entry name" value="Globin"/>
    <property type="match status" value="1"/>
</dbReference>
<dbReference type="InterPro" id="IPR009050">
    <property type="entry name" value="Globin-like_sf"/>
</dbReference>
<dbReference type="GO" id="GO:0071949">
    <property type="term" value="F:FAD binding"/>
    <property type="evidence" value="ECO:0007669"/>
    <property type="project" value="TreeGrafter"/>
</dbReference>
<keyword evidence="8" id="KW-1185">Reference proteome</keyword>
<dbReference type="OrthoDB" id="3213438at2"/>
<comment type="caution">
    <text evidence="7">The sequence shown here is derived from an EMBL/GenBank/DDBJ whole genome shotgun (WGS) entry which is preliminary data.</text>
</comment>
<sequence>MSPRQIEIIRRTWKQLAPNSDDAAKLFYRRLFQIDPSTKPLFASVDMPAQRKKLMQTLGSAVIGLQDLDALVPIIEDMGRRHADYGVTDAHYDSVGEALLWTLKQGLGEDWNDDVQEAWTRIYRLIADTMRSAAREAAA</sequence>
<dbReference type="PANTHER" id="PTHR43396">
    <property type="entry name" value="FLAVOHEMOPROTEIN"/>
    <property type="match status" value="1"/>
</dbReference>
<dbReference type="GO" id="GO:0019825">
    <property type="term" value="F:oxygen binding"/>
    <property type="evidence" value="ECO:0007669"/>
    <property type="project" value="InterPro"/>
</dbReference>
<dbReference type="Gene3D" id="1.10.490.10">
    <property type="entry name" value="Globins"/>
    <property type="match status" value="1"/>
</dbReference>
<reference evidence="7 8" key="1">
    <citation type="submission" date="2019-06" db="EMBL/GenBank/DDBJ databases">
        <title>Whole genome sequence for Rhodospirillaceae sp. R148.</title>
        <authorList>
            <person name="Wang G."/>
        </authorList>
    </citation>
    <scope>NUCLEOTIDE SEQUENCE [LARGE SCALE GENOMIC DNA]</scope>
    <source>
        <strain evidence="7 8">R148</strain>
    </source>
</reference>
<dbReference type="SUPFAM" id="SSF46458">
    <property type="entry name" value="Globin-like"/>
    <property type="match status" value="1"/>
</dbReference>
<protein>
    <submittedName>
        <fullName evidence="7">Hemin receptor</fullName>
    </submittedName>
</protein>
<dbReference type="PROSITE" id="PS01033">
    <property type="entry name" value="GLOBIN"/>
    <property type="match status" value="1"/>
</dbReference>
<dbReference type="PANTHER" id="PTHR43396:SF3">
    <property type="entry name" value="FLAVOHEMOPROTEIN"/>
    <property type="match status" value="1"/>
</dbReference>
<dbReference type="RefSeq" id="WP_142895433.1">
    <property type="nucleotide sequence ID" value="NZ_ML660053.1"/>
</dbReference>
<dbReference type="GO" id="GO:0046872">
    <property type="term" value="F:metal ion binding"/>
    <property type="evidence" value="ECO:0007669"/>
    <property type="project" value="UniProtKB-KW"/>
</dbReference>
<keyword evidence="4" id="KW-0408">Iron</keyword>
<dbReference type="CDD" id="cd12131">
    <property type="entry name" value="HGbI-like"/>
    <property type="match status" value="1"/>
</dbReference>
<dbReference type="GO" id="GO:0046210">
    <property type="term" value="P:nitric oxide catabolic process"/>
    <property type="evidence" value="ECO:0007669"/>
    <property type="project" value="TreeGrafter"/>
</dbReference>